<dbReference type="Proteomes" id="UP000717328">
    <property type="component" value="Unassembled WGS sequence"/>
</dbReference>
<feature type="region of interest" description="Disordered" evidence="11">
    <location>
        <begin position="1"/>
        <end position="25"/>
    </location>
</feature>
<evidence type="ECO:0000256" key="3">
    <source>
        <dbReference type="ARBA" id="ARBA00022555"/>
    </source>
</evidence>
<dbReference type="PANTHER" id="PTHR22808">
    <property type="entry name" value="NCL1 YEAST -RELATED NOL1/NOP2/FMU SUN DOMAIN-CONTAINING"/>
    <property type="match status" value="1"/>
</dbReference>
<feature type="compositionally biased region" description="Basic and acidic residues" evidence="11">
    <location>
        <begin position="16"/>
        <end position="25"/>
    </location>
</feature>
<dbReference type="InterPro" id="IPR018314">
    <property type="entry name" value="RsmB/NOL1/NOP2-like_CS"/>
</dbReference>
<keyword evidence="14" id="KW-1185">Reference proteome</keyword>
<protein>
    <recommendedName>
        <fullName evidence="12">SAM-dependent MTase RsmB/NOP-type domain-containing protein</fullName>
    </recommendedName>
</protein>
<dbReference type="InterPro" id="IPR023267">
    <property type="entry name" value="RCMT"/>
</dbReference>
<evidence type="ECO:0000313" key="14">
    <source>
        <dbReference type="Proteomes" id="UP000717328"/>
    </source>
</evidence>
<sequence length="773" mass="85848">MAKPKRRNNKKGVSKMQDDRTDLIEKPDMENERFKAYYKAQNLVPEQDWDAFYDTLKQHLPTTFRVAGSRQVAATLNKTIKDFHVPTLSDVIFEDEKIPPPVQIPWYPDGLAWHFNVPKKILRKSPEFKRFHSFLVFETEVGNISRQEAVSMLPPLFLEVEPHHKVIDMCAAPGSKTAQLLEALHAKDSITSTSIPSGLLIANDSDHKRCHLLIHQSARLPSPALMVTNLDASIYPAMQIDAPLGPNGEKRTQQLLFDRILCDVPCSGDGTMRKNMGIWKSWQPMDGNGLHGLQVRILQRAMKLLKPEGRIVYSTCSLNPVENEAVLAEALETNPDFYLVDVSSKLPALKRAPGLTNWRPSVDRTINTNYATYAEFKASQDFIDNPKTKLTEGHWPPKDVERFNLPRSMRIYPHLQDTGGFFVAVLERKASTNDRKRGASIEAEGLQEIKKPRLDDTQASPMIDTAPEDIETDAEATVEETAPAEGAEAGIEVDPKPEEASKIVTETKQQRKAKENKGGIFKEHPFTFLPPTDPILRHCIERLNLTPDFPSSNILVRNPEGDAVRSLYLGNDLVKSVIENNNYARIRLSAAGTKVFAKQDSGKSGAAAGAEPQFRVLGEGLPVVLPFVDPTTIITADLPTLKVLVQNYYPLVSSFPEPFKTVSGERPVGSHVVRFPPGKMDDVVLTHEIVLPIWKSNVSLTLMMDKKAKSALSLRLFGSDITTAGREAATASGSAAPALPAKTDKETGHEMEVIRENDLLEPTDESEITSEAT</sequence>
<feature type="compositionally biased region" description="Basic and acidic residues" evidence="11">
    <location>
        <begin position="742"/>
        <end position="758"/>
    </location>
</feature>
<comment type="subcellular location">
    <subcellularLocation>
        <location evidence="1">Nucleus</location>
    </subcellularLocation>
</comment>
<feature type="region of interest" description="Disordered" evidence="11">
    <location>
        <begin position="728"/>
        <end position="773"/>
    </location>
</feature>
<dbReference type="InterPro" id="IPR057286">
    <property type="entry name" value="PUA_NSUN2"/>
</dbReference>
<keyword evidence="3" id="KW-0820">tRNA-binding</keyword>
<evidence type="ECO:0000256" key="11">
    <source>
        <dbReference type="SAM" id="MobiDB-lite"/>
    </source>
</evidence>
<feature type="compositionally biased region" description="Low complexity" evidence="11">
    <location>
        <begin position="728"/>
        <end position="741"/>
    </location>
</feature>
<dbReference type="GO" id="GO:0030488">
    <property type="term" value="P:tRNA methylation"/>
    <property type="evidence" value="ECO:0007669"/>
    <property type="project" value="TreeGrafter"/>
</dbReference>
<feature type="binding site" evidence="10">
    <location>
        <position position="263"/>
    </location>
    <ligand>
        <name>S-adenosyl-L-methionine</name>
        <dbReference type="ChEBI" id="CHEBI:59789"/>
    </ligand>
</feature>
<dbReference type="Pfam" id="PF25378">
    <property type="entry name" value="PUA_NSUN2"/>
    <property type="match status" value="1"/>
</dbReference>
<proteinExistence type="inferred from homology"/>
<feature type="binding site" evidence="10">
    <location>
        <position position="231"/>
    </location>
    <ligand>
        <name>S-adenosyl-L-methionine</name>
        <dbReference type="ChEBI" id="CHEBI:59789"/>
    </ligand>
</feature>
<evidence type="ECO:0000313" key="13">
    <source>
        <dbReference type="EMBL" id="KAG5637196.1"/>
    </source>
</evidence>
<gene>
    <name evidence="13" type="ORF">H0H81_005409</name>
</gene>
<dbReference type="InterPro" id="IPR057285">
    <property type="entry name" value="Pre-PUA_NSUN2"/>
</dbReference>
<accession>A0A9P7K3W1</accession>
<feature type="binding site" evidence="10">
    <location>
        <position position="204"/>
    </location>
    <ligand>
        <name>S-adenosyl-L-methionine</name>
        <dbReference type="ChEBI" id="CHEBI:59789"/>
    </ligand>
</feature>
<evidence type="ECO:0000256" key="5">
    <source>
        <dbReference type="ARBA" id="ARBA00022679"/>
    </source>
</evidence>
<dbReference type="Gene3D" id="3.40.50.150">
    <property type="entry name" value="Vaccinia Virus protein VP39"/>
    <property type="match status" value="1"/>
</dbReference>
<feature type="domain" description="SAM-dependent MTase RsmB/NOP-type" evidence="12">
    <location>
        <begin position="52"/>
        <end position="429"/>
    </location>
</feature>
<dbReference type="Pfam" id="PF25376">
    <property type="entry name" value="Pre-PUA_NSUN2"/>
    <property type="match status" value="1"/>
</dbReference>
<dbReference type="InterPro" id="IPR001678">
    <property type="entry name" value="MeTrfase_RsmB-F_NOP2_dom"/>
</dbReference>
<dbReference type="InterPro" id="IPR023270">
    <property type="entry name" value="RCMT_NCL1"/>
</dbReference>
<dbReference type="GO" id="GO:0005737">
    <property type="term" value="C:cytoplasm"/>
    <property type="evidence" value="ECO:0007669"/>
    <property type="project" value="TreeGrafter"/>
</dbReference>
<dbReference type="Pfam" id="PF01189">
    <property type="entry name" value="Methyltr_RsmB-F"/>
    <property type="match status" value="1"/>
</dbReference>
<feature type="binding site" evidence="10">
    <location>
        <begin position="170"/>
        <end position="176"/>
    </location>
    <ligand>
        <name>S-adenosyl-L-methionine</name>
        <dbReference type="ChEBI" id="CHEBI:59789"/>
    </ligand>
</feature>
<dbReference type="PRINTS" id="PR02008">
    <property type="entry name" value="RCMTFAMILY"/>
</dbReference>
<dbReference type="GO" id="GO:0000049">
    <property type="term" value="F:tRNA binding"/>
    <property type="evidence" value="ECO:0007669"/>
    <property type="project" value="UniProtKB-KW"/>
</dbReference>
<keyword evidence="9" id="KW-0539">Nucleus</keyword>
<dbReference type="PANTHER" id="PTHR22808:SF1">
    <property type="entry name" value="RNA CYTOSINE-C(5)-METHYLTRANSFERASE NSUN2-RELATED"/>
    <property type="match status" value="1"/>
</dbReference>
<keyword evidence="8 10" id="KW-0694">RNA-binding</keyword>
<evidence type="ECO:0000256" key="2">
    <source>
        <dbReference type="ARBA" id="ARBA00007494"/>
    </source>
</evidence>
<keyword evidence="5 10" id="KW-0808">Transferase</keyword>
<dbReference type="EMBL" id="JABCKI010005851">
    <property type="protein sequence ID" value="KAG5637196.1"/>
    <property type="molecule type" value="Genomic_DNA"/>
</dbReference>
<comment type="caution">
    <text evidence="13">The sequence shown here is derived from an EMBL/GenBank/DDBJ whole genome shotgun (WGS) entry which is preliminary data.</text>
</comment>
<evidence type="ECO:0000256" key="10">
    <source>
        <dbReference type="PROSITE-ProRule" id="PRU01023"/>
    </source>
</evidence>
<dbReference type="PROSITE" id="PS01153">
    <property type="entry name" value="NOL1_NOP2_SUN"/>
    <property type="match status" value="1"/>
</dbReference>
<evidence type="ECO:0000256" key="6">
    <source>
        <dbReference type="ARBA" id="ARBA00022691"/>
    </source>
</evidence>
<feature type="compositionally biased region" description="Basic residues" evidence="11">
    <location>
        <begin position="1"/>
        <end position="13"/>
    </location>
</feature>
<name>A0A9P7K3W1_9AGAR</name>
<evidence type="ECO:0000256" key="7">
    <source>
        <dbReference type="ARBA" id="ARBA00022694"/>
    </source>
</evidence>
<dbReference type="InterPro" id="IPR029063">
    <property type="entry name" value="SAM-dependent_MTases_sf"/>
</dbReference>
<dbReference type="AlphaFoldDB" id="A0A9P7K3W1"/>
<feature type="active site" description="Nucleophile" evidence="10">
    <location>
        <position position="316"/>
    </location>
</feature>
<dbReference type="InterPro" id="IPR049560">
    <property type="entry name" value="MeTrfase_RsmB-F_NOP2_cat"/>
</dbReference>
<feature type="compositionally biased region" description="Acidic residues" evidence="11">
    <location>
        <begin position="759"/>
        <end position="773"/>
    </location>
</feature>
<dbReference type="GO" id="GO:0016428">
    <property type="term" value="F:tRNA (cytidine-5-)-methyltransferase activity"/>
    <property type="evidence" value="ECO:0007669"/>
    <property type="project" value="InterPro"/>
</dbReference>
<keyword evidence="4 10" id="KW-0489">Methyltransferase</keyword>
<reference evidence="13" key="2">
    <citation type="submission" date="2021-10" db="EMBL/GenBank/DDBJ databases">
        <title>Phylogenomics reveals ancestral predisposition of the termite-cultivated fungus Termitomyces towards a domesticated lifestyle.</title>
        <authorList>
            <person name="Auxier B."/>
            <person name="Grum-Grzhimaylo A."/>
            <person name="Cardenas M.E."/>
            <person name="Lodge J.D."/>
            <person name="Laessoe T."/>
            <person name="Pedersen O."/>
            <person name="Smith M.E."/>
            <person name="Kuyper T.W."/>
            <person name="Franco-Molano E.A."/>
            <person name="Baroni T.J."/>
            <person name="Aanen D.K."/>
        </authorList>
    </citation>
    <scope>NUCLEOTIDE SEQUENCE</scope>
    <source>
        <strain evidence="13">D49</strain>
    </source>
</reference>
<evidence type="ECO:0000256" key="9">
    <source>
        <dbReference type="ARBA" id="ARBA00023242"/>
    </source>
</evidence>
<keyword evidence="7" id="KW-0819">tRNA processing</keyword>
<dbReference type="GO" id="GO:0005634">
    <property type="term" value="C:nucleus"/>
    <property type="evidence" value="ECO:0007669"/>
    <property type="project" value="UniProtKB-SubCell"/>
</dbReference>
<evidence type="ECO:0000256" key="1">
    <source>
        <dbReference type="ARBA" id="ARBA00004123"/>
    </source>
</evidence>
<evidence type="ECO:0000256" key="8">
    <source>
        <dbReference type="ARBA" id="ARBA00022884"/>
    </source>
</evidence>
<organism evidence="13 14">
    <name type="scientific">Sphagnurus paluster</name>
    <dbReference type="NCBI Taxonomy" id="117069"/>
    <lineage>
        <taxon>Eukaryota</taxon>
        <taxon>Fungi</taxon>
        <taxon>Dikarya</taxon>
        <taxon>Basidiomycota</taxon>
        <taxon>Agaricomycotina</taxon>
        <taxon>Agaricomycetes</taxon>
        <taxon>Agaricomycetidae</taxon>
        <taxon>Agaricales</taxon>
        <taxon>Tricholomatineae</taxon>
        <taxon>Lyophyllaceae</taxon>
        <taxon>Sphagnurus</taxon>
    </lineage>
</organism>
<dbReference type="SUPFAM" id="SSF53335">
    <property type="entry name" value="S-adenosyl-L-methionine-dependent methyltransferases"/>
    <property type="match status" value="1"/>
</dbReference>
<evidence type="ECO:0000256" key="4">
    <source>
        <dbReference type="ARBA" id="ARBA00022603"/>
    </source>
</evidence>
<dbReference type="OrthoDB" id="6093671at2759"/>
<dbReference type="PRINTS" id="PR02011">
    <property type="entry name" value="RCMTNCL1"/>
</dbReference>
<reference evidence="13" key="1">
    <citation type="submission" date="2021-02" db="EMBL/GenBank/DDBJ databases">
        <authorList>
            <person name="Nieuwenhuis M."/>
            <person name="Van De Peppel L.J.J."/>
        </authorList>
    </citation>
    <scope>NUCLEOTIDE SEQUENCE</scope>
    <source>
        <strain evidence="13">D49</strain>
    </source>
</reference>
<keyword evidence="6 10" id="KW-0949">S-adenosyl-L-methionine</keyword>
<dbReference type="PROSITE" id="PS51686">
    <property type="entry name" value="SAM_MT_RSMB_NOP"/>
    <property type="match status" value="1"/>
</dbReference>
<evidence type="ECO:0000259" key="12">
    <source>
        <dbReference type="PROSITE" id="PS51686"/>
    </source>
</evidence>
<comment type="similarity">
    <text evidence="2 10">Belongs to the class I-like SAM-binding methyltransferase superfamily. RsmB/NOP family.</text>
</comment>